<proteinExistence type="predicted"/>
<sequence length="128" mass="14995">MIRSPHTRLHIRHGLNAADVEPDSVLWILQVNIQHRGRERLISDLLAEGLLLQVEDGWPEVLNNFELVRQGSVYGKNLVYHLLFNFRVSLNGSVQARRQENFQPTRESTIHLRPPRRSMRGWIGWIWA</sequence>
<evidence type="ECO:0000313" key="1">
    <source>
        <dbReference type="EMBL" id="KAJ5232653.1"/>
    </source>
</evidence>
<dbReference type="GeneID" id="83202209"/>
<dbReference type="AlphaFoldDB" id="A0A9W9NZL6"/>
<accession>A0A9W9NZL6</accession>
<comment type="caution">
    <text evidence="1">The sequence shown here is derived from an EMBL/GenBank/DDBJ whole genome shotgun (WGS) entry which is preliminary data.</text>
</comment>
<evidence type="ECO:0000313" key="2">
    <source>
        <dbReference type="Proteomes" id="UP001150941"/>
    </source>
</evidence>
<keyword evidence="2" id="KW-1185">Reference proteome</keyword>
<dbReference type="EMBL" id="JAPQKS010000004">
    <property type="protein sequence ID" value="KAJ5232653.1"/>
    <property type="molecule type" value="Genomic_DNA"/>
</dbReference>
<gene>
    <name evidence="1" type="ORF">N7468_005609</name>
</gene>
<name>A0A9W9NZL6_9EURO</name>
<organism evidence="1 2">
    <name type="scientific">Penicillium chermesinum</name>
    <dbReference type="NCBI Taxonomy" id="63820"/>
    <lineage>
        <taxon>Eukaryota</taxon>
        <taxon>Fungi</taxon>
        <taxon>Dikarya</taxon>
        <taxon>Ascomycota</taxon>
        <taxon>Pezizomycotina</taxon>
        <taxon>Eurotiomycetes</taxon>
        <taxon>Eurotiomycetidae</taxon>
        <taxon>Eurotiales</taxon>
        <taxon>Aspergillaceae</taxon>
        <taxon>Penicillium</taxon>
    </lineage>
</organism>
<reference evidence="1" key="2">
    <citation type="journal article" date="2023" name="IMA Fungus">
        <title>Comparative genomic study of the Penicillium genus elucidates a diverse pangenome and 15 lateral gene transfer events.</title>
        <authorList>
            <person name="Petersen C."/>
            <person name="Sorensen T."/>
            <person name="Nielsen M.R."/>
            <person name="Sondergaard T.E."/>
            <person name="Sorensen J.L."/>
            <person name="Fitzpatrick D.A."/>
            <person name="Frisvad J.C."/>
            <person name="Nielsen K.L."/>
        </authorList>
    </citation>
    <scope>NUCLEOTIDE SEQUENCE</scope>
    <source>
        <strain evidence="1">IBT 19713</strain>
    </source>
</reference>
<dbReference type="Proteomes" id="UP001150941">
    <property type="component" value="Unassembled WGS sequence"/>
</dbReference>
<dbReference type="RefSeq" id="XP_058330646.1">
    <property type="nucleotide sequence ID" value="XM_058474906.1"/>
</dbReference>
<reference evidence="1" key="1">
    <citation type="submission" date="2022-11" db="EMBL/GenBank/DDBJ databases">
        <authorList>
            <person name="Petersen C."/>
        </authorList>
    </citation>
    <scope>NUCLEOTIDE SEQUENCE</scope>
    <source>
        <strain evidence="1">IBT 19713</strain>
    </source>
</reference>
<protein>
    <submittedName>
        <fullName evidence="1">Uncharacterized protein</fullName>
    </submittedName>
</protein>